<comment type="caution">
    <text evidence="1">The sequence shown here is derived from an EMBL/GenBank/DDBJ whole genome shotgun (WGS) entry which is preliminary data.</text>
</comment>
<evidence type="ECO:0000313" key="2">
    <source>
        <dbReference type="Proteomes" id="UP000265715"/>
    </source>
</evidence>
<evidence type="ECO:0000313" key="1">
    <source>
        <dbReference type="EMBL" id="RIH75009.1"/>
    </source>
</evidence>
<proteinExistence type="predicted"/>
<dbReference type="Proteomes" id="UP000265715">
    <property type="component" value="Unassembled WGS sequence"/>
</dbReference>
<reference evidence="1 2" key="1">
    <citation type="submission" date="2018-08" db="EMBL/GenBank/DDBJ databases">
        <title>Meiothermus terrae DSM 26712 genome sequencing project.</title>
        <authorList>
            <person name="Da Costa M.S."/>
            <person name="Albuquerque L."/>
            <person name="Raposo P."/>
            <person name="Froufe H.J.C."/>
            <person name="Barroso C.S."/>
            <person name="Egas C."/>
        </authorList>
    </citation>
    <scope>NUCLEOTIDE SEQUENCE [LARGE SCALE GENOMIC DNA]</scope>
    <source>
        <strain evidence="1 2">DSM 26712</strain>
    </source>
</reference>
<accession>A0A399DTK2</accession>
<sequence length="56" mass="6000">MEALHALFELSGVAGPPGPRLLWWAVRRLLGQGLSPAEVARRVAMPTLPAILRGEA</sequence>
<protein>
    <submittedName>
        <fullName evidence="1">Uncharacterized protein</fullName>
    </submittedName>
</protein>
<name>A0A399DTK2_9DEIN</name>
<organism evidence="1 2">
    <name type="scientific">Calidithermus terrae</name>
    <dbReference type="NCBI Taxonomy" id="1408545"/>
    <lineage>
        <taxon>Bacteria</taxon>
        <taxon>Thermotogati</taxon>
        <taxon>Deinococcota</taxon>
        <taxon>Deinococci</taxon>
        <taxon>Thermales</taxon>
        <taxon>Thermaceae</taxon>
        <taxon>Calidithermus</taxon>
    </lineage>
</organism>
<dbReference type="AlphaFoldDB" id="A0A399DTK2"/>
<gene>
    <name evidence="1" type="ORF">Mterra_04022</name>
</gene>
<keyword evidence="2" id="KW-1185">Reference proteome</keyword>
<dbReference type="EMBL" id="QXDL01000378">
    <property type="protein sequence ID" value="RIH75009.1"/>
    <property type="molecule type" value="Genomic_DNA"/>
</dbReference>